<reference evidence="2 3" key="1">
    <citation type="submission" date="2016-02" db="EMBL/GenBank/DDBJ databases">
        <title>Genome analysis of coral dinoflagellate symbionts highlights evolutionary adaptations to a symbiotic lifestyle.</title>
        <authorList>
            <person name="Aranda M."/>
            <person name="Li Y."/>
            <person name="Liew Y.J."/>
            <person name="Baumgarten S."/>
            <person name="Simakov O."/>
            <person name="Wilson M."/>
            <person name="Piel J."/>
            <person name="Ashoor H."/>
            <person name="Bougouffa S."/>
            <person name="Bajic V.B."/>
            <person name="Ryu T."/>
            <person name="Ravasi T."/>
            <person name="Bayer T."/>
            <person name="Micklem G."/>
            <person name="Kim H."/>
            <person name="Bhak J."/>
            <person name="Lajeunesse T.C."/>
            <person name="Voolstra C.R."/>
        </authorList>
    </citation>
    <scope>NUCLEOTIDE SEQUENCE [LARGE SCALE GENOMIC DNA]</scope>
    <source>
        <strain evidence="2 3">CCMP2467</strain>
    </source>
</reference>
<dbReference type="Proteomes" id="UP000186817">
    <property type="component" value="Unassembled WGS sequence"/>
</dbReference>
<proteinExistence type="predicted"/>
<keyword evidence="1" id="KW-0732">Signal</keyword>
<comment type="caution">
    <text evidence="2">The sequence shown here is derived from an EMBL/GenBank/DDBJ whole genome shotgun (WGS) entry which is preliminary data.</text>
</comment>
<dbReference type="EMBL" id="LSRX01000970">
    <property type="protein sequence ID" value="OLP85552.1"/>
    <property type="molecule type" value="Genomic_DNA"/>
</dbReference>
<organism evidence="2 3">
    <name type="scientific">Symbiodinium microadriaticum</name>
    <name type="common">Dinoflagellate</name>
    <name type="synonym">Zooxanthella microadriatica</name>
    <dbReference type="NCBI Taxonomy" id="2951"/>
    <lineage>
        <taxon>Eukaryota</taxon>
        <taxon>Sar</taxon>
        <taxon>Alveolata</taxon>
        <taxon>Dinophyceae</taxon>
        <taxon>Suessiales</taxon>
        <taxon>Symbiodiniaceae</taxon>
        <taxon>Symbiodinium</taxon>
    </lineage>
</organism>
<name>A0A1Q9CRL3_SYMMI</name>
<dbReference type="OrthoDB" id="408950at2759"/>
<gene>
    <name evidence="2" type="ORF">AK812_SmicGene33442</name>
</gene>
<evidence type="ECO:0000313" key="3">
    <source>
        <dbReference type="Proteomes" id="UP000186817"/>
    </source>
</evidence>
<accession>A0A1Q9CRL3</accession>
<evidence type="ECO:0000256" key="1">
    <source>
        <dbReference type="SAM" id="SignalP"/>
    </source>
</evidence>
<feature type="chain" id="PRO_5012118824" evidence="1">
    <location>
        <begin position="19"/>
        <end position="318"/>
    </location>
</feature>
<feature type="signal peptide" evidence="1">
    <location>
        <begin position="1"/>
        <end position="18"/>
    </location>
</feature>
<dbReference type="AlphaFoldDB" id="A0A1Q9CRL3"/>
<evidence type="ECO:0000313" key="2">
    <source>
        <dbReference type="EMBL" id="OLP85552.1"/>
    </source>
</evidence>
<sequence length="318" mass="35529">MATACRFIFAVAVCRVYTQPAPDEPGCELEEGCTASFLQTTRSLKASVAEKCGHLTNGIGDPTTFFNNNCKYHSRQEDCMRPIQDVMAEHEIDGYCYFNATAMYISYVPDDVSFVEAAAAAILSLRATSSSPGETYRGESTGPEAVYNFEGKAIYTHIDVSHYVYDDLYAYSLGFLQGQGIDVRLMDNSSAWEALSREKCDEIQAMYNFTRDDMILNEVLDMNMPILAMSYCAANIELPSFLQVPYVTEKSNYTSKLDCSPITRREFARHHYMKCLLGYRNSAMDMAYLVSRACLLDDGTSNLKIGHLSECPYAPPLA</sequence>
<keyword evidence="3" id="KW-1185">Reference proteome</keyword>
<protein>
    <submittedName>
        <fullName evidence="2">Uncharacterized protein</fullName>
    </submittedName>
</protein>